<accession>A0ABZ2N216</accession>
<proteinExistence type="predicted"/>
<organism evidence="1 2">
    <name type="scientific">Bacillus kandeliae</name>
    <dbReference type="NCBI Taxonomy" id="3129297"/>
    <lineage>
        <taxon>Bacteria</taxon>
        <taxon>Bacillati</taxon>
        <taxon>Bacillota</taxon>
        <taxon>Bacilli</taxon>
        <taxon>Bacillales</taxon>
        <taxon>Bacillaceae</taxon>
        <taxon>Bacillus</taxon>
    </lineage>
</organism>
<protein>
    <submittedName>
        <fullName evidence="1">Uncharacterized protein</fullName>
    </submittedName>
</protein>
<dbReference type="Proteomes" id="UP001387364">
    <property type="component" value="Chromosome"/>
</dbReference>
<evidence type="ECO:0000313" key="2">
    <source>
        <dbReference type="Proteomes" id="UP001387364"/>
    </source>
</evidence>
<keyword evidence="2" id="KW-1185">Reference proteome</keyword>
<dbReference type="RefSeq" id="WP_338749073.1">
    <property type="nucleotide sequence ID" value="NZ_CP147404.1"/>
</dbReference>
<name>A0ABZ2N216_9BACI</name>
<evidence type="ECO:0000313" key="1">
    <source>
        <dbReference type="EMBL" id="WXB91514.1"/>
    </source>
</evidence>
<reference evidence="1 2" key="1">
    <citation type="submission" date="2024-02" db="EMBL/GenBank/DDBJ databases">
        <title>Seven novel Bacillus-like species.</title>
        <authorList>
            <person name="Liu G."/>
        </authorList>
    </citation>
    <scope>NUCLEOTIDE SEQUENCE [LARGE SCALE GENOMIC DNA]</scope>
    <source>
        <strain evidence="1 2">FJAT-52991</strain>
    </source>
</reference>
<gene>
    <name evidence="1" type="ORF">WDJ61_09475</name>
</gene>
<dbReference type="EMBL" id="CP147404">
    <property type="protein sequence ID" value="WXB91514.1"/>
    <property type="molecule type" value="Genomic_DNA"/>
</dbReference>
<sequence>MKFIIEVGQLESYTIIYTSNIGDWSNTTEVLNSMNALFSKEECREAIPELK</sequence>